<protein>
    <submittedName>
        <fullName evidence="10">Response regulator transcription factor</fullName>
    </submittedName>
</protein>
<dbReference type="SMART" id="SM00448">
    <property type="entry name" value="REC"/>
    <property type="match status" value="1"/>
</dbReference>
<dbReference type="PROSITE" id="PS51755">
    <property type="entry name" value="OMPR_PHOB"/>
    <property type="match status" value="1"/>
</dbReference>
<evidence type="ECO:0000313" key="10">
    <source>
        <dbReference type="EMBL" id="MBM9432471.1"/>
    </source>
</evidence>
<evidence type="ECO:0000313" key="11">
    <source>
        <dbReference type="Proteomes" id="UP000705983"/>
    </source>
</evidence>
<reference evidence="11" key="1">
    <citation type="submission" date="2021-02" db="EMBL/GenBank/DDBJ databases">
        <title>Leucobacter sp. CX169.</title>
        <authorList>
            <person name="Cheng Y."/>
        </authorList>
    </citation>
    <scope>NUCLEOTIDE SEQUENCE [LARGE SCALE GENOMIC DNA]</scope>
    <source>
        <strain evidence="11">JY899</strain>
    </source>
</reference>
<sequence length="232" mass="25512">MKPVALVVDDELQMISIVSFALEVQGFDCVEASTVPDAWRVLTSQRIDIVVLDVMMPSGSGVDLVKRMRASAIDVPIILLTALRGEKDRIAGLEAGADDYVTKPFSPRELALRAQAIVRRSQPAAHSDAIEVGPLTIDTHALTAYWENRRLDLSVTELRVLLALARRPDSIVSQRDIVNEAWATSEAIGGREMVKTTIYRLRRNLANAGVDGLVIDSHRGLGYGLRLEDESR</sequence>
<dbReference type="InterPro" id="IPR001789">
    <property type="entry name" value="Sig_transdc_resp-reg_receiver"/>
</dbReference>
<comment type="caution">
    <text evidence="10">The sequence shown here is derived from an EMBL/GenBank/DDBJ whole genome shotgun (WGS) entry which is preliminary data.</text>
</comment>
<accession>A0ABS2TCU5</accession>
<dbReference type="Gene3D" id="3.40.50.2300">
    <property type="match status" value="1"/>
</dbReference>
<evidence type="ECO:0000256" key="4">
    <source>
        <dbReference type="ARBA" id="ARBA00023125"/>
    </source>
</evidence>
<dbReference type="SUPFAM" id="SSF52172">
    <property type="entry name" value="CheY-like"/>
    <property type="match status" value="1"/>
</dbReference>
<evidence type="ECO:0000259" key="9">
    <source>
        <dbReference type="PROSITE" id="PS51755"/>
    </source>
</evidence>
<dbReference type="Pfam" id="PF00072">
    <property type="entry name" value="Response_reg"/>
    <property type="match status" value="1"/>
</dbReference>
<evidence type="ECO:0000256" key="3">
    <source>
        <dbReference type="ARBA" id="ARBA00023015"/>
    </source>
</evidence>
<keyword evidence="11" id="KW-1185">Reference proteome</keyword>
<keyword evidence="3" id="KW-0805">Transcription regulation</keyword>
<dbReference type="SMART" id="SM00862">
    <property type="entry name" value="Trans_reg_C"/>
    <property type="match status" value="1"/>
</dbReference>
<dbReference type="Pfam" id="PF00486">
    <property type="entry name" value="Trans_reg_C"/>
    <property type="match status" value="1"/>
</dbReference>
<evidence type="ECO:0000256" key="1">
    <source>
        <dbReference type="ARBA" id="ARBA00022553"/>
    </source>
</evidence>
<keyword evidence="4 7" id="KW-0238">DNA-binding</keyword>
<feature type="DNA-binding region" description="OmpR/PhoB-type" evidence="7">
    <location>
        <begin position="127"/>
        <end position="227"/>
    </location>
</feature>
<dbReference type="InterPro" id="IPR011006">
    <property type="entry name" value="CheY-like_superfamily"/>
</dbReference>
<dbReference type="PROSITE" id="PS50110">
    <property type="entry name" value="RESPONSE_REGULATORY"/>
    <property type="match status" value="1"/>
</dbReference>
<dbReference type="Proteomes" id="UP000705983">
    <property type="component" value="Unassembled WGS sequence"/>
</dbReference>
<dbReference type="InterPro" id="IPR036388">
    <property type="entry name" value="WH-like_DNA-bd_sf"/>
</dbReference>
<dbReference type="PANTHER" id="PTHR48111">
    <property type="entry name" value="REGULATOR OF RPOS"/>
    <property type="match status" value="1"/>
</dbReference>
<keyword evidence="1 6" id="KW-0597">Phosphoprotein</keyword>
<feature type="modified residue" description="4-aspartylphosphate" evidence="6">
    <location>
        <position position="53"/>
    </location>
</feature>
<dbReference type="RefSeq" id="WP_182172564.1">
    <property type="nucleotide sequence ID" value="NZ_CP059676.1"/>
</dbReference>
<dbReference type="CDD" id="cd00383">
    <property type="entry name" value="trans_reg_C"/>
    <property type="match status" value="1"/>
</dbReference>
<feature type="domain" description="OmpR/PhoB-type" evidence="9">
    <location>
        <begin position="127"/>
        <end position="227"/>
    </location>
</feature>
<evidence type="ECO:0000256" key="7">
    <source>
        <dbReference type="PROSITE-ProRule" id="PRU01091"/>
    </source>
</evidence>
<organism evidence="10 11">
    <name type="scientific">Flaviflexus equikiangi</name>
    <dbReference type="NCBI Taxonomy" id="2758573"/>
    <lineage>
        <taxon>Bacteria</taxon>
        <taxon>Bacillati</taxon>
        <taxon>Actinomycetota</taxon>
        <taxon>Actinomycetes</taxon>
        <taxon>Actinomycetales</taxon>
        <taxon>Actinomycetaceae</taxon>
        <taxon>Flaviflexus</taxon>
    </lineage>
</organism>
<evidence type="ECO:0000259" key="8">
    <source>
        <dbReference type="PROSITE" id="PS50110"/>
    </source>
</evidence>
<evidence type="ECO:0000256" key="5">
    <source>
        <dbReference type="ARBA" id="ARBA00023163"/>
    </source>
</evidence>
<dbReference type="InterPro" id="IPR039420">
    <property type="entry name" value="WalR-like"/>
</dbReference>
<feature type="domain" description="Response regulatory" evidence="8">
    <location>
        <begin position="4"/>
        <end position="118"/>
    </location>
</feature>
<gene>
    <name evidence="10" type="ORF">JVW63_01935</name>
</gene>
<evidence type="ECO:0000256" key="2">
    <source>
        <dbReference type="ARBA" id="ARBA00023012"/>
    </source>
</evidence>
<proteinExistence type="predicted"/>
<name>A0ABS2TCU5_9ACTO</name>
<dbReference type="Gene3D" id="6.10.250.690">
    <property type="match status" value="1"/>
</dbReference>
<dbReference type="InterPro" id="IPR001867">
    <property type="entry name" value="OmpR/PhoB-type_DNA-bd"/>
</dbReference>
<dbReference type="EMBL" id="JAFFJS010000001">
    <property type="protein sequence ID" value="MBM9432471.1"/>
    <property type="molecule type" value="Genomic_DNA"/>
</dbReference>
<evidence type="ECO:0000256" key="6">
    <source>
        <dbReference type="PROSITE-ProRule" id="PRU00169"/>
    </source>
</evidence>
<dbReference type="CDD" id="cd17574">
    <property type="entry name" value="REC_OmpR"/>
    <property type="match status" value="1"/>
</dbReference>
<keyword evidence="2" id="KW-0902">Two-component regulatory system</keyword>
<dbReference type="Gene3D" id="1.10.10.10">
    <property type="entry name" value="Winged helix-like DNA-binding domain superfamily/Winged helix DNA-binding domain"/>
    <property type="match status" value="1"/>
</dbReference>
<dbReference type="PANTHER" id="PTHR48111:SF1">
    <property type="entry name" value="TWO-COMPONENT RESPONSE REGULATOR ORR33"/>
    <property type="match status" value="1"/>
</dbReference>
<keyword evidence="5" id="KW-0804">Transcription</keyword>